<name>A0A0C3PT84_9AGAM</name>
<evidence type="ECO:0000313" key="7">
    <source>
        <dbReference type="Proteomes" id="UP000054248"/>
    </source>
</evidence>
<dbReference type="AlphaFoldDB" id="A0A0C3PT84"/>
<feature type="domain" description="C3H1-type" evidence="5">
    <location>
        <begin position="3"/>
        <end position="30"/>
    </location>
</feature>
<dbReference type="OrthoDB" id="3212436at2759"/>
<dbReference type="SMART" id="SM00356">
    <property type="entry name" value="ZnF_C3H1"/>
    <property type="match status" value="2"/>
</dbReference>
<dbReference type="STRING" id="1051891.A0A0C3PT84"/>
<feature type="zinc finger region" description="C3H1-type" evidence="4">
    <location>
        <begin position="3"/>
        <end position="30"/>
    </location>
</feature>
<feature type="domain" description="C3H1-type" evidence="5">
    <location>
        <begin position="45"/>
        <end position="73"/>
    </location>
</feature>
<dbReference type="EMBL" id="KN823325">
    <property type="protein sequence ID" value="KIO17980.1"/>
    <property type="molecule type" value="Genomic_DNA"/>
</dbReference>
<protein>
    <recommendedName>
        <fullName evidence="5">C3H1-type domain-containing protein</fullName>
    </recommendedName>
</protein>
<feature type="zinc finger region" description="C3H1-type" evidence="4">
    <location>
        <begin position="45"/>
        <end position="73"/>
    </location>
</feature>
<dbReference type="InterPro" id="IPR036855">
    <property type="entry name" value="Znf_CCCH_sf"/>
</dbReference>
<evidence type="ECO:0000256" key="4">
    <source>
        <dbReference type="PROSITE-ProRule" id="PRU00723"/>
    </source>
</evidence>
<reference evidence="7" key="2">
    <citation type="submission" date="2015-01" db="EMBL/GenBank/DDBJ databases">
        <title>Evolutionary Origins and Diversification of the Mycorrhizal Mutualists.</title>
        <authorList>
            <consortium name="DOE Joint Genome Institute"/>
            <consortium name="Mycorrhizal Genomics Consortium"/>
            <person name="Kohler A."/>
            <person name="Kuo A."/>
            <person name="Nagy L.G."/>
            <person name="Floudas D."/>
            <person name="Copeland A."/>
            <person name="Barry K.W."/>
            <person name="Cichocki N."/>
            <person name="Veneault-Fourrey C."/>
            <person name="LaButti K."/>
            <person name="Lindquist E.A."/>
            <person name="Lipzen A."/>
            <person name="Lundell T."/>
            <person name="Morin E."/>
            <person name="Murat C."/>
            <person name="Riley R."/>
            <person name="Ohm R."/>
            <person name="Sun H."/>
            <person name="Tunlid A."/>
            <person name="Henrissat B."/>
            <person name="Grigoriev I.V."/>
            <person name="Hibbett D.S."/>
            <person name="Martin F."/>
        </authorList>
    </citation>
    <scope>NUCLEOTIDE SEQUENCE [LARGE SCALE GENOMIC DNA]</scope>
    <source>
        <strain evidence="7">MUT 4182</strain>
    </source>
</reference>
<dbReference type="Gene3D" id="4.10.1000.10">
    <property type="entry name" value="Zinc finger, CCCH-type"/>
    <property type="match status" value="1"/>
</dbReference>
<accession>A0A0C3PT84</accession>
<sequence>MPPKAKAVCKQYQQGRCSYGSKCKFAHTKNSPAVSSNQAPKFVADLPRGTCRSFWETGRCDRGYGCKYQHSSRAAQASLVAVSAPSTVTTWNEEDMDRYVDPFSDGFAPYTLNPSQVHTQIKSFIQPESRFTNNNEIYQFAVILGSVSMYNSSWDIEIGQEFFAVIADVRRGLFIGWN</sequence>
<keyword evidence="2 4" id="KW-0863">Zinc-finger</keyword>
<evidence type="ECO:0000256" key="2">
    <source>
        <dbReference type="ARBA" id="ARBA00022771"/>
    </source>
</evidence>
<evidence type="ECO:0000259" key="5">
    <source>
        <dbReference type="PROSITE" id="PS50103"/>
    </source>
</evidence>
<dbReference type="InterPro" id="IPR041367">
    <property type="entry name" value="Znf-CCCH_4"/>
</dbReference>
<dbReference type="Pfam" id="PF18044">
    <property type="entry name" value="zf-CCCH_4"/>
    <property type="match status" value="1"/>
</dbReference>
<dbReference type="PROSITE" id="PS50103">
    <property type="entry name" value="ZF_C3H1"/>
    <property type="match status" value="2"/>
</dbReference>
<keyword evidence="7" id="KW-1185">Reference proteome</keyword>
<dbReference type="HOGENOM" id="CLU_1511703_0_0_1"/>
<keyword evidence="3 4" id="KW-0862">Zinc</keyword>
<proteinExistence type="predicted"/>
<evidence type="ECO:0000256" key="1">
    <source>
        <dbReference type="ARBA" id="ARBA00022723"/>
    </source>
</evidence>
<dbReference type="GO" id="GO:0008270">
    <property type="term" value="F:zinc ion binding"/>
    <property type="evidence" value="ECO:0007669"/>
    <property type="project" value="UniProtKB-KW"/>
</dbReference>
<dbReference type="Proteomes" id="UP000054248">
    <property type="component" value="Unassembled WGS sequence"/>
</dbReference>
<reference evidence="6 7" key="1">
    <citation type="submission" date="2014-04" db="EMBL/GenBank/DDBJ databases">
        <authorList>
            <consortium name="DOE Joint Genome Institute"/>
            <person name="Kuo A."/>
            <person name="Girlanda M."/>
            <person name="Perotto S."/>
            <person name="Kohler A."/>
            <person name="Nagy L.G."/>
            <person name="Floudas D."/>
            <person name="Copeland A."/>
            <person name="Barry K.W."/>
            <person name="Cichocki N."/>
            <person name="Veneault-Fourrey C."/>
            <person name="LaButti K."/>
            <person name="Lindquist E.A."/>
            <person name="Lipzen A."/>
            <person name="Lundell T."/>
            <person name="Morin E."/>
            <person name="Murat C."/>
            <person name="Sun H."/>
            <person name="Tunlid A."/>
            <person name="Henrissat B."/>
            <person name="Grigoriev I.V."/>
            <person name="Hibbett D.S."/>
            <person name="Martin F."/>
            <person name="Nordberg H.P."/>
            <person name="Cantor M.N."/>
            <person name="Hua S.X."/>
        </authorList>
    </citation>
    <scope>NUCLEOTIDE SEQUENCE [LARGE SCALE GENOMIC DNA]</scope>
    <source>
        <strain evidence="6 7">MUT 4182</strain>
    </source>
</reference>
<dbReference type="InterPro" id="IPR000571">
    <property type="entry name" value="Znf_CCCH"/>
</dbReference>
<evidence type="ECO:0000256" key="3">
    <source>
        <dbReference type="ARBA" id="ARBA00022833"/>
    </source>
</evidence>
<dbReference type="SUPFAM" id="SSF90229">
    <property type="entry name" value="CCCH zinc finger"/>
    <property type="match status" value="2"/>
</dbReference>
<keyword evidence="1 4" id="KW-0479">Metal-binding</keyword>
<evidence type="ECO:0000313" key="6">
    <source>
        <dbReference type="EMBL" id="KIO17980.1"/>
    </source>
</evidence>
<gene>
    <name evidence="6" type="ORF">M407DRAFT_12092</name>
</gene>
<organism evidence="6 7">
    <name type="scientific">Tulasnella calospora MUT 4182</name>
    <dbReference type="NCBI Taxonomy" id="1051891"/>
    <lineage>
        <taxon>Eukaryota</taxon>
        <taxon>Fungi</taxon>
        <taxon>Dikarya</taxon>
        <taxon>Basidiomycota</taxon>
        <taxon>Agaricomycotina</taxon>
        <taxon>Agaricomycetes</taxon>
        <taxon>Cantharellales</taxon>
        <taxon>Tulasnellaceae</taxon>
        <taxon>Tulasnella</taxon>
    </lineage>
</organism>